<dbReference type="InterPro" id="IPR001005">
    <property type="entry name" value="SANT/Myb"/>
</dbReference>
<reference evidence="7" key="1">
    <citation type="submission" date="2016-03" db="EMBL/GenBank/DDBJ databases">
        <title>R2R3-MYB genes expressed in lily flowers.</title>
        <authorList>
            <person name="Yamagishi M."/>
        </authorList>
    </citation>
    <scope>NUCLEOTIDE SEQUENCE</scope>
</reference>
<organism evidence="7">
    <name type="scientific">Lilium hybrid division I</name>
    <dbReference type="NCBI Taxonomy" id="156532"/>
    <lineage>
        <taxon>Eukaryota</taxon>
        <taxon>Viridiplantae</taxon>
        <taxon>Streptophyta</taxon>
        <taxon>Embryophyta</taxon>
        <taxon>Tracheophyta</taxon>
        <taxon>Spermatophyta</taxon>
        <taxon>Magnoliopsida</taxon>
        <taxon>Liliopsida</taxon>
        <taxon>Liliales</taxon>
        <taxon>Liliaceae</taxon>
        <taxon>Lilium</taxon>
    </lineage>
</organism>
<accession>A0A146FIE3</accession>
<dbReference type="PANTHER" id="PTHR10641">
    <property type="entry name" value="MYB FAMILY TRANSCRIPTION FACTOR"/>
    <property type="match status" value="1"/>
</dbReference>
<evidence type="ECO:0000259" key="5">
    <source>
        <dbReference type="PROSITE" id="PS50090"/>
    </source>
</evidence>
<evidence type="ECO:0000256" key="4">
    <source>
        <dbReference type="SAM" id="MobiDB-lite"/>
    </source>
</evidence>
<dbReference type="SMART" id="SM00717">
    <property type="entry name" value="SANT"/>
    <property type="match status" value="1"/>
</dbReference>
<proteinExistence type="evidence at transcript level"/>
<sequence>TNYLRPGIKRGNFTDQEEKLIIHLQALLGNRWAAISSYLPERTDNDIKNYWNTHLKKKVKKLENGITDDPTSSRGSSRPPIAKGQWERRLQTDINTAKRALSDALSVNTKPIELAPPATPYALNADNISRMLEGWIRPCSGNQFTESSLANSWSTQYSLSNTVGADSSSSSSFSPDSLFPFDSLTPELSETQGPLSMIENWLLDEGAELGQDDHHDIIDMKLDDSPVF</sequence>
<name>A0A146FIE3_9LILI</name>
<dbReference type="PANTHER" id="PTHR10641:SF1356">
    <property type="entry name" value="OS07G0484700 PROTEIN"/>
    <property type="match status" value="1"/>
</dbReference>
<dbReference type="CDD" id="cd00167">
    <property type="entry name" value="SANT"/>
    <property type="match status" value="1"/>
</dbReference>
<dbReference type="GO" id="GO:0009733">
    <property type="term" value="P:response to auxin"/>
    <property type="evidence" value="ECO:0007669"/>
    <property type="project" value="TreeGrafter"/>
</dbReference>
<dbReference type="GO" id="GO:0003677">
    <property type="term" value="F:DNA binding"/>
    <property type="evidence" value="ECO:0007669"/>
    <property type="project" value="UniProtKB-KW"/>
</dbReference>
<gene>
    <name evidence="7" type="primary">LhMYB5</name>
</gene>
<dbReference type="InterPro" id="IPR009057">
    <property type="entry name" value="Homeodomain-like_sf"/>
</dbReference>
<dbReference type="PROSITE" id="PS51294">
    <property type="entry name" value="HTH_MYB"/>
    <property type="match status" value="1"/>
</dbReference>
<dbReference type="InterPro" id="IPR017930">
    <property type="entry name" value="Myb_dom"/>
</dbReference>
<protein>
    <submittedName>
        <fullName evidence="7">R2R3-MYB transcriptional factor</fullName>
    </submittedName>
</protein>
<evidence type="ECO:0000259" key="6">
    <source>
        <dbReference type="PROSITE" id="PS51294"/>
    </source>
</evidence>
<dbReference type="Pfam" id="PF00249">
    <property type="entry name" value="Myb_DNA-binding"/>
    <property type="match status" value="1"/>
</dbReference>
<dbReference type="GO" id="GO:0005634">
    <property type="term" value="C:nucleus"/>
    <property type="evidence" value="ECO:0007669"/>
    <property type="project" value="UniProtKB-SubCell"/>
</dbReference>
<evidence type="ECO:0000256" key="1">
    <source>
        <dbReference type="ARBA" id="ARBA00004123"/>
    </source>
</evidence>
<keyword evidence="3" id="KW-0539">Nucleus</keyword>
<dbReference type="SUPFAM" id="SSF46689">
    <property type="entry name" value="Homeodomain-like"/>
    <property type="match status" value="1"/>
</dbReference>
<evidence type="ECO:0000313" key="7">
    <source>
        <dbReference type="EMBL" id="BAU68652.1"/>
    </source>
</evidence>
<feature type="domain" description="Myb-like" evidence="5">
    <location>
        <begin position="5"/>
        <end position="55"/>
    </location>
</feature>
<keyword evidence="2" id="KW-0238">DNA-binding</keyword>
<feature type="region of interest" description="Disordered" evidence="4">
    <location>
        <begin position="62"/>
        <end position="83"/>
    </location>
</feature>
<dbReference type="EMBL" id="LC133584">
    <property type="protein sequence ID" value="BAU68652.1"/>
    <property type="molecule type" value="mRNA"/>
</dbReference>
<feature type="non-terminal residue" evidence="7">
    <location>
        <position position="1"/>
    </location>
</feature>
<dbReference type="InterPro" id="IPR015495">
    <property type="entry name" value="Myb_TF_plants"/>
</dbReference>
<evidence type="ECO:0000256" key="2">
    <source>
        <dbReference type="ARBA" id="ARBA00023125"/>
    </source>
</evidence>
<evidence type="ECO:0000256" key="3">
    <source>
        <dbReference type="ARBA" id="ARBA00023242"/>
    </source>
</evidence>
<dbReference type="AlphaFoldDB" id="A0A146FIE3"/>
<dbReference type="Gene3D" id="1.10.10.60">
    <property type="entry name" value="Homeodomain-like"/>
    <property type="match status" value="1"/>
</dbReference>
<dbReference type="PROSITE" id="PS50090">
    <property type="entry name" value="MYB_LIKE"/>
    <property type="match status" value="1"/>
</dbReference>
<feature type="domain" description="HTH myb-type" evidence="6">
    <location>
        <begin position="5"/>
        <end position="59"/>
    </location>
</feature>
<comment type="subcellular location">
    <subcellularLocation>
        <location evidence="1">Nucleus</location>
    </subcellularLocation>
</comment>